<dbReference type="PANTHER" id="PTHR36444:SF2">
    <property type="entry name" value="TRANSCRIPTIONAL REGULATOR PROTEIN YOBU-RELATED"/>
    <property type="match status" value="1"/>
</dbReference>
<dbReference type="InterPro" id="IPR010499">
    <property type="entry name" value="AraC_E-bd"/>
</dbReference>
<evidence type="ECO:0000313" key="3">
    <source>
        <dbReference type="Proteomes" id="UP000094197"/>
    </source>
</evidence>
<accession>A0A1D7V3L5</accession>
<dbReference type="OrthoDB" id="5337216at2"/>
<dbReference type="EMBL" id="CP015218">
    <property type="protein sequence ID" value="AOP36413.1"/>
    <property type="molecule type" value="Genomic_DNA"/>
</dbReference>
<evidence type="ECO:0000313" key="2">
    <source>
        <dbReference type="EMBL" id="AOP36413.1"/>
    </source>
</evidence>
<dbReference type="SUPFAM" id="SSF55136">
    <property type="entry name" value="Probable bacterial effector-binding domain"/>
    <property type="match status" value="1"/>
</dbReference>
<name>A0A1D7V3L5_9LEPT</name>
<dbReference type="AlphaFoldDB" id="A0A1D7V3L5"/>
<proteinExistence type="predicted"/>
<keyword evidence="3" id="KW-1185">Reference proteome</keyword>
<organism evidence="2 3">
    <name type="scientific">Leptospira tipperaryensis</name>
    <dbReference type="NCBI Taxonomy" id="2564040"/>
    <lineage>
        <taxon>Bacteria</taxon>
        <taxon>Pseudomonadati</taxon>
        <taxon>Spirochaetota</taxon>
        <taxon>Spirochaetia</taxon>
        <taxon>Leptospirales</taxon>
        <taxon>Leptospiraceae</taxon>
        <taxon>Leptospira</taxon>
    </lineage>
</organism>
<dbReference type="KEGG" id="laj:A0128_20580"/>
<evidence type="ECO:0000259" key="1">
    <source>
        <dbReference type="SMART" id="SM00871"/>
    </source>
</evidence>
<dbReference type="Proteomes" id="UP000094197">
    <property type="component" value="Chromosome 2"/>
</dbReference>
<dbReference type="Pfam" id="PF06445">
    <property type="entry name" value="GyrI-like"/>
    <property type="match status" value="1"/>
</dbReference>
<dbReference type="Gene3D" id="3.20.80.10">
    <property type="entry name" value="Regulatory factor, effector binding domain"/>
    <property type="match status" value="1"/>
</dbReference>
<feature type="domain" description="AraC effector-binding" evidence="1">
    <location>
        <begin position="1"/>
        <end position="157"/>
    </location>
</feature>
<dbReference type="SMART" id="SM00871">
    <property type="entry name" value="AraC_E_bind"/>
    <property type="match status" value="1"/>
</dbReference>
<dbReference type="InterPro" id="IPR011256">
    <property type="entry name" value="Reg_factor_effector_dom_sf"/>
</dbReference>
<reference evidence="2 3" key="1">
    <citation type="submission" date="2016-04" db="EMBL/GenBank/DDBJ databases">
        <title>Complete genome seqeunce of Leptospira alstonii serovar Room22.</title>
        <authorList>
            <person name="Nally J.E."/>
            <person name="Bayles D.O."/>
            <person name="Hurley D."/>
            <person name="Fanning S."/>
            <person name="McMahon B.J."/>
            <person name="Arent Z."/>
        </authorList>
    </citation>
    <scope>NUCLEOTIDE SEQUENCE [LARGE SCALE GENOMIC DNA]</scope>
    <source>
        <strain evidence="2 3">GWTS #1</strain>
    </source>
</reference>
<dbReference type="InterPro" id="IPR029442">
    <property type="entry name" value="GyrI-like"/>
</dbReference>
<dbReference type="PANTHER" id="PTHR36444">
    <property type="entry name" value="TRANSCRIPTIONAL REGULATOR PROTEIN YOBU-RELATED"/>
    <property type="match status" value="1"/>
</dbReference>
<protein>
    <submittedName>
        <fullName evidence="2">AraC family transcriptional regulator</fullName>
    </submittedName>
</protein>
<sequence>MKPRMETLSEKKLIGKRILLSLTDNKTQELWRSFMPRREEIQNRIGTEFYSMQIYDDSYFINFNPNSKFEKWASVEVSNFDHVPHDMETTILPAGLYAVFFFQGSSSEAPKIFQYIFGTWIPGSDFVLDQRPHFEILGDKYRNEDPNSEEEIWIPIRSK</sequence>
<dbReference type="InterPro" id="IPR053182">
    <property type="entry name" value="YobU-like_regulator"/>
</dbReference>
<gene>
    <name evidence="2" type="ORF">A0128_20580</name>
</gene>